<evidence type="ECO:0000256" key="2">
    <source>
        <dbReference type="ARBA" id="ARBA00022670"/>
    </source>
</evidence>
<gene>
    <name evidence="8" type="ORF">MNBD_NITROSPINAE05-1288</name>
</gene>
<dbReference type="GO" id="GO:0016020">
    <property type="term" value="C:membrane"/>
    <property type="evidence" value="ECO:0007669"/>
    <property type="project" value="InterPro"/>
</dbReference>
<dbReference type="EC" id="3.4.23.36" evidence="8"/>
<organism evidence="8">
    <name type="scientific">hydrothermal vent metagenome</name>
    <dbReference type="NCBI Taxonomy" id="652676"/>
    <lineage>
        <taxon>unclassified sequences</taxon>
        <taxon>metagenomes</taxon>
        <taxon>ecological metagenomes</taxon>
    </lineage>
</organism>
<dbReference type="InterPro" id="IPR001872">
    <property type="entry name" value="Peptidase_A8"/>
</dbReference>
<dbReference type="GO" id="GO:0006508">
    <property type="term" value="P:proteolysis"/>
    <property type="evidence" value="ECO:0007669"/>
    <property type="project" value="UniProtKB-KW"/>
</dbReference>
<keyword evidence="6 7" id="KW-0472">Membrane</keyword>
<accession>A0A3B1CPB9</accession>
<keyword evidence="4 8" id="KW-0378">Hydrolase</keyword>
<evidence type="ECO:0000256" key="5">
    <source>
        <dbReference type="ARBA" id="ARBA00022989"/>
    </source>
</evidence>
<dbReference type="PROSITE" id="PS00855">
    <property type="entry name" value="SPASE_II"/>
    <property type="match status" value="1"/>
</dbReference>
<evidence type="ECO:0000256" key="1">
    <source>
        <dbReference type="ARBA" id="ARBA00022475"/>
    </source>
</evidence>
<evidence type="ECO:0000256" key="4">
    <source>
        <dbReference type="ARBA" id="ARBA00022801"/>
    </source>
</evidence>
<feature type="transmembrane region" description="Helical" evidence="7">
    <location>
        <begin position="62"/>
        <end position="81"/>
    </location>
</feature>
<feature type="transmembrane region" description="Helical" evidence="7">
    <location>
        <begin position="131"/>
        <end position="149"/>
    </location>
</feature>
<keyword evidence="3 7" id="KW-0812">Transmembrane</keyword>
<evidence type="ECO:0000256" key="7">
    <source>
        <dbReference type="SAM" id="Phobius"/>
    </source>
</evidence>
<dbReference type="PANTHER" id="PTHR33695">
    <property type="entry name" value="LIPOPROTEIN SIGNAL PEPTIDASE"/>
    <property type="match status" value="1"/>
</dbReference>
<keyword evidence="8" id="KW-0449">Lipoprotein</keyword>
<keyword evidence="2" id="KW-0645">Protease</keyword>
<keyword evidence="5 7" id="KW-1133">Transmembrane helix</keyword>
<reference evidence="8" key="1">
    <citation type="submission" date="2018-06" db="EMBL/GenBank/DDBJ databases">
        <authorList>
            <person name="Zhirakovskaya E."/>
        </authorList>
    </citation>
    <scope>NUCLEOTIDE SEQUENCE</scope>
</reference>
<dbReference type="EMBL" id="UOGG01000181">
    <property type="protein sequence ID" value="VAX31969.1"/>
    <property type="molecule type" value="Genomic_DNA"/>
</dbReference>
<dbReference type="GO" id="GO:0004190">
    <property type="term" value="F:aspartic-type endopeptidase activity"/>
    <property type="evidence" value="ECO:0007669"/>
    <property type="project" value="UniProtKB-EC"/>
</dbReference>
<evidence type="ECO:0000256" key="3">
    <source>
        <dbReference type="ARBA" id="ARBA00022692"/>
    </source>
</evidence>
<evidence type="ECO:0000256" key="6">
    <source>
        <dbReference type="ARBA" id="ARBA00023136"/>
    </source>
</evidence>
<protein>
    <submittedName>
        <fullName evidence="8">Lipoprotein signal peptidase</fullName>
        <ecNumber evidence="8">3.4.23.36</ecNumber>
    </submittedName>
</protein>
<sequence>MTLFLVSNALILVDQYTKFLVNTHIPLYYSIKVIDGFFNLTHVRNPGVAFGLFADQDSEYKVLVFILISTVAIFAILLIYYQTPDEKKVVRTGLIMIFSGAIGNLIDRIAYAEVVDFVDIFYGNYHWPAFNFADACITIGVTFMILDLFQGQPEEKGPPAFRSGS</sequence>
<feature type="transmembrane region" description="Helical" evidence="7">
    <location>
        <begin position="93"/>
        <end position="111"/>
    </location>
</feature>
<dbReference type="AlphaFoldDB" id="A0A3B1CPB9"/>
<dbReference type="Pfam" id="PF01252">
    <property type="entry name" value="Peptidase_A8"/>
    <property type="match status" value="1"/>
</dbReference>
<dbReference type="HAMAP" id="MF_00161">
    <property type="entry name" value="LspA"/>
    <property type="match status" value="1"/>
</dbReference>
<evidence type="ECO:0000313" key="8">
    <source>
        <dbReference type="EMBL" id="VAX31969.1"/>
    </source>
</evidence>
<name>A0A3B1CPB9_9ZZZZ</name>
<dbReference type="NCBIfam" id="TIGR00077">
    <property type="entry name" value="lspA"/>
    <property type="match status" value="1"/>
</dbReference>
<dbReference type="PANTHER" id="PTHR33695:SF1">
    <property type="entry name" value="LIPOPROTEIN SIGNAL PEPTIDASE"/>
    <property type="match status" value="1"/>
</dbReference>
<keyword evidence="1" id="KW-1003">Cell membrane</keyword>
<dbReference type="PRINTS" id="PR00781">
    <property type="entry name" value="LIPOSIGPTASE"/>
</dbReference>
<proteinExistence type="inferred from homology"/>